<dbReference type="GO" id="GO:0004518">
    <property type="term" value="F:nuclease activity"/>
    <property type="evidence" value="ECO:0007669"/>
    <property type="project" value="UniProtKB-KW"/>
</dbReference>
<dbReference type="InterPro" id="IPR027806">
    <property type="entry name" value="HARBI1_dom"/>
</dbReference>
<comment type="cofactor">
    <cofactor evidence="1">
        <name>a divalent metal cation</name>
        <dbReference type="ChEBI" id="CHEBI:60240"/>
    </cofactor>
</comment>
<evidence type="ECO:0000256" key="2">
    <source>
        <dbReference type="ARBA" id="ARBA00004123"/>
    </source>
</evidence>
<comment type="subcellular location">
    <subcellularLocation>
        <location evidence="2">Nucleus</location>
    </subcellularLocation>
</comment>
<reference evidence="10" key="1">
    <citation type="submission" date="2024-04" db="EMBL/GenBank/DDBJ databases">
        <title>Salinicola lusitanus LLJ914,a marine bacterium isolated from the Okinawa Trough.</title>
        <authorList>
            <person name="Li J."/>
        </authorList>
    </citation>
    <scope>NUCLEOTIDE SEQUENCE [LARGE SCALE GENOMIC DNA]</scope>
</reference>
<feature type="domain" description="DDE Tnp4" evidence="8">
    <location>
        <begin position="43"/>
        <end position="194"/>
    </location>
</feature>
<keyword evidence="4" id="KW-0540">Nuclease</keyword>
<dbReference type="GO" id="GO:0046872">
    <property type="term" value="F:metal ion binding"/>
    <property type="evidence" value="ECO:0007669"/>
    <property type="project" value="UniProtKB-KW"/>
</dbReference>
<dbReference type="AlphaFoldDB" id="A0AAW0P0S4"/>
<evidence type="ECO:0000313" key="9">
    <source>
        <dbReference type="EMBL" id="KAK7910401.1"/>
    </source>
</evidence>
<dbReference type="PANTHER" id="PTHR22930:SF85">
    <property type="entry name" value="GH03217P-RELATED"/>
    <property type="match status" value="1"/>
</dbReference>
<evidence type="ECO:0000256" key="6">
    <source>
        <dbReference type="ARBA" id="ARBA00022801"/>
    </source>
</evidence>
<evidence type="ECO:0000256" key="1">
    <source>
        <dbReference type="ARBA" id="ARBA00001968"/>
    </source>
</evidence>
<proteinExistence type="inferred from homology"/>
<dbReference type="GO" id="GO:0005634">
    <property type="term" value="C:nucleus"/>
    <property type="evidence" value="ECO:0007669"/>
    <property type="project" value="UniProtKB-SubCell"/>
</dbReference>
<evidence type="ECO:0000256" key="4">
    <source>
        <dbReference type="ARBA" id="ARBA00022722"/>
    </source>
</evidence>
<dbReference type="GO" id="GO:0016787">
    <property type="term" value="F:hydrolase activity"/>
    <property type="evidence" value="ECO:0007669"/>
    <property type="project" value="UniProtKB-KW"/>
</dbReference>
<dbReference type="PANTHER" id="PTHR22930">
    <property type="match status" value="1"/>
</dbReference>
<sequence>MEVLEQIGTLGNCFISLPNACEKNASAAAFEQVCGLPGIIGAIDGCHIRIQWPPVRGDYMNRKAFYSILLQAIVDERGRFIDLFVGPPGRVHDARMLRTSTFYANWQEKMGKYTLLGDTAYIGQAFPFTEAPKRDNGALTSADNQRNARISRGRVVVEQAFGRLKCKWRRLRDLQNTRVDVMVRIVLAACYLHNMSIGASDVCQEHPMAVLGRG</sequence>
<evidence type="ECO:0000256" key="5">
    <source>
        <dbReference type="ARBA" id="ARBA00022723"/>
    </source>
</evidence>
<comment type="similarity">
    <text evidence="3">Belongs to the HARBI1 family.</text>
</comment>
<name>A0AAW0P0S4_9GOBI</name>
<evidence type="ECO:0000256" key="7">
    <source>
        <dbReference type="ARBA" id="ARBA00023242"/>
    </source>
</evidence>
<dbReference type="Pfam" id="PF13359">
    <property type="entry name" value="DDE_Tnp_4"/>
    <property type="match status" value="1"/>
</dbReference>
<evidence type="ECO:0000259" key="8">
    <source>
        <dbReference type="Pfam" id="PF13359"/>
    </source>
</evidence>
<dbReference type="EMBL" id="JBBPFD010000010">
    <property type="protein sequence ID" value="KAK7910401.1"/>
    <property type="molecule type" value="Genomic_DNA"/>
</dbReference>
<keyword evidence="7" id="KW-0539">Nucleus</keyword>
<dbReference type="InterPro" id="IPR045249">
    <property type="entry name" value="HARBI1-like"/>
</dbReference>
<keyword evidence="6" id="KW-0378">Hydrolase</keyword>
<protein>
    <recommendedName>
        <fullName evidence="8">DDE Tnp4 domain-containing protein</fullName>
    </recommendedName>
</protein>
<dbReference type="Proteomes" id="UP001460270">
    <property type="component" value="Unassembled WGS sequence"/>
</dbReference>
<comment type="caution">
    <text evidence="9">The sequence shown here is derived from an EMBL/GenBank/DDBJ whole genome shotgun (WGS) entry which is preliminary data.</text>
</comment>
<keyword evidence="5" id="KW-0479">Metal-binding</keyword>
<gene>
    <name evidence="9" type="ORF">WMY93_015085</name>
</gene>
<organism evidence="9 10">
    <name type="scientific">Mugilogobius chulae</name>
    <name type="common">yellowstripe goby</name>
    <dbReference type="NCBI Taxonomy" id="88201"/>
    <lineage>
        <taxon>Eukaryota</taxon>
        <taxon>Metazoa</taxon>
        <taxon>Chordata</taxon>
        <taxon>Craniata</taxon>
        <taxon>Vertebrata</taxon>
        <taxon>Euteleostomi</taxon>
        <taxon>Actinopterygii</taxon>
        <taxon>Neopterygii</taxon>
        <taxon>Teleostei</taxon>
        <taxon>Neoteleostei</taxon>
        <taxon>Acanthomorphata</taxon>
        <taxon>Gobiaria</taxon>
        <taxon>Gobiiformes</taxon>
        <taxon>Gobioidei</taxon>
        <taxon>Gobiidae</taxon>
        <taxon>Gobionellinae</taxon>
        <taxon>Mugilogobius</taxon>
    </lineage>
</organism>
<evidence type="ECO:0000256" key="3">
    <source>
        <dbReference type="ARBA" id="ARBA00006958"/>
    </source>
</evidence>
<keyword evidence="10" id="KW-1185">Reference proteome</keyword>
<evidence type="ECO:0000313" key="10">
    <source>
        <dbReference type="Proteomes" id="UP001460270"/>
    </source>
</evidence>
<accession>A0AAW0P0S4</accession>